<keyword evidence="3" id="KW-1185">Reference proteome</keyword>
<keyword evidence="1" id="KW-0732">Signal</keyword>
<dbReference type="AlphaFoldDB" id="A1VIF6"/>
<feature type="chain" id="PRO_5002639092" description="Glycine-zipper-containing OmpA-like membrane domain-containing protein" evidence="1">
    <location>
        <begin position="37"/>
        <end position="157"/>
    </location>
</feature>
<name>A1VIF6_POLNA</name>
<evidence type="ECO:0000256" key="1">
    <source>
        <dbReference type="SAM" id="SignalP"/>
    </source>
</evidence>
<dbReference type="KEGG" id="pna:Pnap_0109"/>
<proteinExistence type="predicted"/>
<feature type="signal peptide" evidence="1">
    <location>
        <begin position="1"/>
        <end position="36"/>
    </location>
</feature>
<sequence>MHTMKSSTRVFSLCAAPALVLVLAGCASSGAGSASARPVLYPNATLNRVGDAQGRMEANACMSRAQASGLSPMQTTNEVGRRAGEGAAIAGVASAVGALITGRGGEGMLRAGAAGAAVGGSAGAVSGAFHNDKPNGVYRNFVQRCLSEKGFEVIGWN</sequence>
<evidence type="ECO:0000313" key="2">
    <source>
        <dbReference type="EMBL" id="ABM35434.1"/>
    </source>
</evidence>
<evidence type="ECO:0000313" key="3">
    <source>
        <dbReference type="Proteomes" id="UP000000644"/>
    </source>
</evidence>
<gene>
    <name evidence="2" type="ordered locus">Pnap_0109</name>
</gene>
<dbReference type="STRING" id="365044.Pnap_0109"/>
<dbReference type="PROSITE" id="PS51257">
    <property type="entry name" value="PROKAR_LIPOPROTEIN"/>
    <property type="match status" value="1"/>
</dbReference>
<dbReference type="EMBL" id="CP000529">
    <property type="protein sequence ID" value="ABM35434.1"/>
    <property type="molecule type" value="Genomic_DNA"/>
</dbReference>
<accession>A1VIF6</accession>
<dbReference type="HOGENOM" id="CLU_154429_1_0_4"/>
<evidence type="ECO:0008006" key="4">
    <source>
        <dbReference type="Google" id="ProtNLM"/>
    </source>
</evidence>
<dbReference type="eggNOG" id="ENOG5032RKS">
    <property type="taxonomic scope" value="Bacteria"/>
</dbReference>
<organism evidence="2 3">
    <name type="scientific">Polaromonas naphthalenivorans (strain CJ2)</name>
    <dbReference type="NCBI Taxonomy" id="365044"/>
    <lineage>
        <taxon>Bacteria</taxon>
        <taxon>Pseudomonadati</taxon>
        <taxon>Pseudomonadota</taxon>
        <taxon>Betaproteobacteria</taxon>
        <taxon>Burkholderiales</taxon>
        <taxon>Comamonadaceae</taxon>
        <taxon>Polaromonas</taxon>
    </lineage>
</organism>
<reference evidence="3" key="1">
    <citation type="journal article" date="2009" name="Environ. Microbiol.">
        <title>The genome of Polaromonas naphthalenivorans strain CJ2, isolated from coal tar-contaminated sediment, reveals physiological and metabolic versatility and evolution through extensive horizontal gene transfer.</title>
        <authorList>
            <person name="Yagi J.M."/>
            <person name="Sims D."/>
            <person name="Brettin T."/>
            <person name="Bruce D."/>
            <person name="Madsen E.L."/>
        </authorList>
    </citation>
    <scope>NUCLEOTIDE SEQUENCE [LARGE SCALE GENOMIC DNA]</scope>
    <source>
        <strain evidence="3">CJ2</strain>
    </source>
</reference>
<protein>
    <recommendedName>
        <fullName evidence="4">Glycine-zipper-containing OmpA-like membrane domain-containing protein</fullName>
    </recommendedName>
</protein>
<dbReference type="Proteomes" id="UP000000644">
    <property type="component" value="Chromosome"/>
</dbReference>